<dbReference type="Proteomes" id="UP001158576">
    <property type="component" value="Chromosome XSR"/>
</dbReference>
<feature type="compositionally biased region" description="Basic and acidic residues" evidence="1">
    <location>
        <begin position="283"/>
        <end position="314"/>
    </location>
</feature>
<keyword evidence="3" id="KW-1185">Reference proteome</keyword>
<feature type="compositionally biased region" description="Basic and acidic residues" evidence="1">
    <location>
        <begin position="15"/>
        <end position="46"/>
    </location>
</feature>
<protein>
    <submittedName>
        <fullName evidence="2">Oidioi.mRNA.OKI2018_I69.XSR.g13593.t1.cds</fullName>
    </submittedName>
</protein>
<gene>
    <name evidence="2" type="ORF">OKIOD_LOCUS5151</name>
</gene>
<evidence type="ECO:0000313" key="2">
    <source>
        <dbReference type="EMBL" id="CAG5094478.1"/>
    </source>
</evidence>
<sequence length="324" mass="36607">MSSNRGALSAQSAKNGEEKEAQKAARRLKLDQFKKAKEQKRKEDLALRPAWKPAGKAPGIPTFREKGPVTRSMTKNAVSAPNLMKGLELDRKSDSAVPVPSGLTPIRRSLEKVIIEDNQSDLEKKLNLKYWREYQCDQKMMIETALNKLKEINSSNIAPFWEEQLRVVVAEGELLAGRKSRLHKFRIMIEKPEDVEGGLGIATEDDLKSYWEAQIGPVVTDWSAKSNWLLRASKLNFPETEKDSMPKPNIGQSPAKPRVKPIDHLGRRESEKDPEKAALAAKKKAEQKEKALAVKKAAEERRRKMKEMMAEKRRQLSSTASDTQ</sequence>
<name>A0ABN7SEA1_OIKDI</name>
<evidence type="ECO:0000256" key="1">
    <source>
        <dbReference type="SAM" id="MobiDB-lite"/>
    </source>
</evidence>
<feature type="region of interest" description="Disordered" evidence="1">
    <location>
        <begin position="239"/>
        <end position="324"/>
    </location>
</feature>
<organism evidence="2 3">
    <name type="scientific">Oikopleura dioica</name>
    <name type="common">Tunicate</name>
    <dbReference type="NCBI Taxonomy" id="34765"/>
    <lineage>
        <taxon>Eukaryota</taxon>
        <taxon>Metazoa</taxon>
        <taxon>Chordata</taxon>
        <taxon>Tunicata</taxon>
        <taxon>Appendicularia</taxon>
        <taxon>Copelata</taxon>
        <taxon>Oikopleuridae</taxon>
        <taxon>Oikopleura</taxon>
    </lineage>
</organism>
<reference evidence="2 3" key="1">
    <citation type="submission" date="2021-04" db="EMBL/GenBank/DDBJ databases">
        <authorList>
            <person name="Bliznina A."/>
        </authorList>
    </citation>
    <scope>NUCLEOTIDE SEQUENCE [LARGE SCALE GENOMIC DNA]</scope>
</reference>
<evidence type="ECO:0000313" key="3">
    <source>
        <dbReference type="Proteomes" id="UP001158576"/>
    </source>
</evidence>
<feature type="compositionally biased region" description="Basic and acidic residues" evidence="1">
    <location>
        <begin position="260"/>
        <end position="276"/>
    </location>
</feature>
<accession>A0ABN7SEA1</accession>
<feature type="compositionally biased region" description="Polar residues" evidence="1">
    <location>
        <begin position="1"/>
        <end position="14"/>
    </location>
</feature>
<feature type="region of interest" description="Disordered" evidence="1">
    <location>
        <begin position="1"/>
        <end position="71"/>
    </location>
</feature>
<dbReference type="EMBL" id="OU015569">
    <property type="protein sequence ID" value="CAG5094478.1"/>
    <property type="molecule type" value="Genomic_DNA"/>
</dbReference>
<proteinExistence type="predicted"/>